<feature type="domain" description="UspA" evidence="2">
    <location>
        <begin position="152"/>
        <end position="284"/>
    </location>
</feature>
<organism evidence="3 4">
    <name type="scientific">Actinomadura rubteroloni</name>
    <dbReference type="NCBI Taxonomy" id="1926885"/>
    <lineage>
        <taxon>Bacteria</taxon>
        <taxon>Bacillati</taxon>
        <taxon>Actinomycetota</taxon>
        <taxon>Actinomycetes</taxon>
        <taxon>Streptosporangiales</taxon>
        <taxon>Thermomonosporaceae</taxon>
        <taxon>Actinomadura</taxon>
    </lineage>
</organism>
<comment type="similarity">
    <text evidence="1">Belongs to the universal stress protein A family.</text>
</comment>
<dbReference type="Pfam" id="PF00582">
    <property type="entry name" value="Usp"/>
    <property type="match status" value="2"/>
</dbReference>
<dbReference type="EMBL" id="MTBP01000001">
    <property type="protein sequence ID" value="POM27795.1"/>
    <property type="molecule type" value="Genomic_DNA"/>
</dbReference>
<proteinExistence type="inferred from homology"/>
<evidence type="ECO:0000256" key="1">
    <source>
        <dbReference type="ARBA" id="ARBA00008791"/>
    </source>
</evidence>
<dbReference type="SUPFAM" id="SSF52402">
    <property type="entry name" value="Adenine nucleotide alpha hydrolases-like"/>
    <property type="match status" value="2"/>
</dbReference>
<dbReference type="PRINTS" id="PR01438">
    <property type="entry name" value="UNVRSLSTRESS"/>
</dbReference>
<dbReference type="PANTHER" id="PTHR46553">
    <property type="entry name" value="ADENINE NUCLEOTIDE ALPHA HYDROLASES-LIKE SUPERFAMILY PROTEIN"/>
    <property type="match status" value="1"/>
</dbReference>
<dbReference type="InterPro" id="IPR006016">
    <property type="entry name" value="UspA"/>
</dbReference>
<dbReference type="PANTHER" id="PTHR46553:SF3">
    <property type="entry name" value="ADENINE NUCLEOTIDE ALPHA HYDROLASES-LIKE SUPERFAMILY PROTEIN"/>
    <property type="match status" value="1"/>
</dbReference>
<dbReference type="InterPro" id="IPR006015">
    <property type="entry name" value="Universal_stress_UspA"/>
</dbReference>
<comment type="caution">
    <text evidence="3">The sequence shown here is derived from an EMBL/GenBank/DDBJ whole genome shotgun (WGS) entry which is preliminary data.</text>
</comment>
<dbReference type="RefSeq" id="WP_103562570.1">
    <property type="nucleotide sequence ID" value="NZ_MTBP01000001.1"/>
</dbReference>
<name>A0A2P4URW8_9ACTN</name>
<reference evidence="3 4" key="1">
    <citation type="journal article" date="2017" name="Chemistry">
        <title>Isolation, Biosynthesis and Chemical Modifications of Rubterolones A-F: Rare Tropolone Alkaloids from Actinomadura sp. 5-2.</title>
        <authorList>
            <person name="Guo H."/>
            <person name="Benndorf R."/>
            <person name="Leichnitz D."/>
            <person name="Klassen J.L."/>
            <person name="Vollmers J."/>
            <person name="Gorls H."/>
            <person name="Steinacker M."/>
            <person name="Weigel C."/>
            <person name="Dahse H.M."/>
            <person name="Kaster A.K."/>
            <person name="de Beer Z.W."/>
            <person name="Poulsen M."/>
            <person name="Beemelmanns C."/>
        </authorList>
    </citation>
    <scope>NUCLEOTIDE SEQUENCE [LARGE SCALE GENOMIC DNA]</scope>
    <source>
        <strain evidence="3 4">5-2</strain>
    </source>
</reference>
<accession>A0A2P4URW8</accession>
<protein>
    <submittedName>
        <fullName evidence="3">Universal stress protein</fullName>
    </submittedName>
</protein>
<dbReference type="AlphaFoldDB" id="A0A2P4URW8"/>
<sequence length="292" mass="30926">MGDRHAARGVVVGFDGSPKSEKAVLWAAVEARRRAVPLTLCHAWEVYMSAGPMTFPDTDLKLAAEQLLEHGVERAREEWDNVESVLGRGSASSVLMDAAAEAELVVVGSRSHSKFGNLVIGSAAVEMTAHSPCPVVVVREEKQTHERVESGNVVVGVDGSEASRQAVGVGFTEAHLHRTSLVVLLAWPRSVESGVLPLLNADDLRGLAQDRLARLIAPWRDEYPEVKVDARVEIGPPREVLLEASADAGLLVVGSRGLGGFRGLLLGSVSRALLDQAPCPVAVAHAPEPSGG</sequence>
<dbReference type="InterPro" id="IPR014729">
    <property type="entry name" value="Rossmann-like_a/b/a_fold"/>
</dbReference>
<feature type="domain" description="UspA" evidence="2">
    <location>
        <begin position="10"/>
        <end position="139"/>
    </location>
</feature>
<keyword evidence="4" id="KW-1185">Reference proteome</keyword>
<evidence type="ECO:0000259" key="2">
    <source>
        <dbReference type="Pfam" id="PF00582"/>
    </source>
</evidence>
<dbReference type="Gene3D" id="3.40.50.620">
    <property type="entry name" value="HUPs"/>
    <property type="match status" value="2"/>
</dbReference>
<evidence type="ECO:0000313" key="4">
    <source>
        <dbReference type="Proteomes" id="UP000242367"/>
    </source>
</evidence>
<evidence type="ECO:0000313" key="3">
    <source>
        <dbReference type="EMBL" id="POM27795.1"/>
    </source>
</evidence>
<dbReference type="Proteomes" id="UP000242367">
    <property type="component" value="Unassembled WGS sequence"/>
</dbReference>
<gene>
    <name evidence="3" type="ORF">BTM25_22170</name>
</gene>